<feature type="transmembrane region" description="Helical" evidence="10">
    <location>
        <begin position="421"/>
        <end position="443"/>
    </location>
</feature>
<evidence type="ECO:0000313" key="12">
    <source>
        <dbReference type="EMBL" id="MBW7953602.1"/>
    </source>
</evidence>
<dbReference type="FunFam" id="1.10.3370.10:FF:000001">
    <property type="entry name" value="Preprotein translocase subunit SecY"/>
    <property type="match status" value="1"/>
</dbReference>
<dbReference type="PANTHER" id="PTHR10906">
    <property type="entry name" value="SECY/SEC61-ALPHA FAMILY MEMBER"/>
    <property type="match status" value="1"/>
</dbReference>
<evidence type="ECO:0000313" key="13">
    <source>
        <dbReference type="Proteomes" id="UP000781173"/>
    </source>
</evidence>
<evidence type="ECO:0000256" key="8">
    <source>
        <dbReference type="ARBA" id="ARBA00023136"/>
    </source>
</evidence>
<feature type="transmembrane region" description="Helical" evidence="10">
    <location>
        <begin position="183"/>
        <end position="203"/>
    </location>
</feature>
<dbReference type="InterPro" id="IPR026593">
    <property type="entry name" value="SecY"/>
</dbReference>
<comment type="similarity">
    <text evidence="2 10 11">Belongs to the SecY/SEC61-alpha family.</text>
</comment>
<evidence type="ECO:0000256" key="2">
    <source>
        <dbReference type="ARBA" id="ARBA00005751"/>
    </source>
</evidence>
<evidence type="ECO:0000256" key="7">
    <source>
        <dbReference type="ARBA" id="ARBA00023010"/>
    </source>
</evidence>
<dbReference type="Proteomes" id="UP000781173">
    <property type="component" value="Unassembled WGS sequence"/>
</dbReference>
<dbReference type="EMBL" id="JACFOF010000004">
    <property type="protein sequence ID" value="MBW7953602.1"/>
    <property type="molecule type" value="Genomic_DNA"/>
</dbReference>
<dbReference type="SUPFAM" id="SSF103491">
    <property type="entry name" value="Preprotein translocase SecY subunit"/>
    <property type="match status" value="1"/>
</dbReference>
<evidence type="ECO:0000256" key="6">
    <source>
        <dbReference type="ARBA" id="ARBA00022989"/>
    </source>
</evidence>
<protein>
    <recommendedName>
        <fullName evidence="9 10">Protein translocase subunit SecY</fullName>
    </recommendedName>
</protein>
<comment type="function">
    <text evidence="10">The central subunit of the protein translocation channel SecYEG. Consists of two halves formed by TMs 1-5 and 6-10. These two domains form a lateral gate at the front which open onto the bilayer between TMs 2 and 7, and are clamped together by SecE at the back. The channel is closed by both a pore ring composed of hydrophobic SecY resides and a short helix (helix 2A) on the extracellular side of the membrane which forms a plug. The plug probably moves laterally to allow the channel to open. The ring and the pore may move independently.</text>
</comment>
<feature type="transmembrane region" description="Helical" evidence="10">
    <location>
        <begin position="49"/>
        <end position="70"/>
    </location>
</feature>
<comment type="subcellular location">
    <subcellularLocation>
        <location evidence="10">Cell membrane</location>
        <topology evidence="10">Multi-pass membrane protein</topology>
    </subcellularLocation>
    <subcellularLocation>
        <location evidence="1">Membrane</location>
        <topology evidence="1">Multi-pass membrane protein</topology>
    </subcellularLocation>
</comment>
<accession>A0A952AGQ6</accession>
<dbReference type="GO" id="GO:0043952">
    <property type="term" value="P:protein transport by the Sec complex"/>
    <property type="evidence" value="ECO:0007669"/>
    <property type="project" value="UniProtKB-UniRule"/>
</dbReference>
<dbReference type="GO" id="GO:0065002">
    <property type="term" value="P:intracellular protein transmembrane transport"/>
    <property type="evidence" value="ECO:0007669"/>
    <property type="project" value="UniProtKB-UniRule"/>
</dbReference>
<sequence>MKKRLGSILKAPLLLLKRPGGVVTKKFAKATGSISLFDSLKNPSIRKKILFTFGILVVYRILAAIPLPGIDVRLFTEVFGNNPLTNIFTLVTGGRLDNPSLVAIGLGAYINASIIIQLLQTVIPKFEELSKEGERGRQTLNQYTRLLAVPLSAVQAFVIFTILQNAGSSVPQLAGIVDNITTLEIVTMIVALTAGSIVLMWLGELITENGIGNGISILITVSILTAVPGLIARDFFFVSQDLQLLAAGNFNVLLNENFTLIYAVTIGLVLLVLGVVAINEAVRKISIQYARRFRGDGAQSSYLPLKINQAGVIPVIFASALLTFPQIIAQFMISSADMDSFIFKLGTRINESFLGASIVDRTAEQDFYYFAFYAILIIAFAFFYTFVTYKPSETADNLKKSGGFIPGLRPGKATQTFITNVLIRLTFVGSIFLAVIALIPQLVTLTPQGANLTLLSAVGGTSLLIIVGVILDTIRQMKSLTVSISYDQYK</sequence>
<dbReference type="InterPro" id="IPR002208">
    <property type="entry name" value="SecY/SEC61-alpha"/>
</dbReference>
<dbReference type="HAMAP" id="MF_01465">
    <property type="entry name" value="SecY"/>
    <property type="match status" value="1"/>
</dbReference>
<feature type="transmembrane region" description="Helical" evidence="10">
    <location>
        <begin position="367"/>
        <end position="389"/>
    </location>
</feature>
<evidence type="ECO:0000256" key="3">
    <source>
        <dbReference type="ARBA" id="ARBA00022448"/>
    </source>
</evidence>
<evidence type="ECO:0000256" key="1">
    <source>
        <dbReference type="ARBA" id="ARBA00004141"/>
    </source>
</evidence>
<keyword evidence="10" id="KW-1003">Cell membrane</keyword>
<comment type="caution">
    <text evidence="12">The sequence shown here is derived from an EMBL/GenBank/DDBJ whole genome shotgun (WGS) entry which is preliminary data.</text>
</comment>
<dbReference type="PRINTS" id="PR00303">
    <property type="entry name" value="SECYTRNLCASE"/>
</dbReference>
<dbReference type="InterPro" id="IPR023201">
    <property type="entry name" value="SecY_dom_sf"/>
</dbReference>
<dbReference type="NCBIfam" id="TIGR00967">
    <property type="entry name" value="3a0501s007"/>
    <property type="match status" value="1"/>
</dbReference>
<dbReference type="AlphaFoldDB" id="A0A952AGQ6"/>
<dbReference type="PIRSF" id="PIRSF004557">
    <property type="entry name" value="SecY"/>
    <property type="match status" value="1"/>
</dbReference>
<name>A0A952AGQ6_9BACT</name>
<dbReference type="PROSITE" id="PS00756">
    <property type="entry name" value="SECY_2"/>
    <property type="match status" value="1"/>
</dbReference>
<keyword evidence="5 10" id="KW-0653">Protein transport</keyword>
<dbReference type="InterPro" id="IPR030659">
    <property type="entry name" value="SecY_CS"/>
</dbReference>
<feature type="transmembrane region" description="Helical" evidence="10">
    <location>
        <begin position="449"/>
        <end position="471"/>
    </location>
</feature>
<feature type="transmembrane region" description="Helical" evidence="10">
    <location>
        <begin position="101"/>
        <end position="123"/>
    </location>
</feature>
<keyword evidence="8 10" id="KW-0472">Membrane</keyword>
<organism evidence="12 13">
    <name type="scientific">Candidatus Dojkabacteria bacterium</name>
    <dbReference type="NCBI Taxonomy" id="2099670"/>
    <lineage>
        <taxon>Bacteria</taxon>
        <taxon>Candidatus Dojkabacteria</taxon>
    </lineage>
</organism>
<feature type="transmembrane region" description="Helical" evidence="10">
    <location>
        <begin position="143"/>
        <end position="163"/>
    </location>
</feature>
<evidence type="ECO:0000256" key="5">
    <source>
        <dbReference type="ARBA" id="ARBA00022927"/>
    </source>
</evidence>
<comment type="subunit">
    <text evidence="10">Component of the Sec protein translocase complex. Heterotrimer consisting of SecY, SecE and SecG subunits. The heterotrimers can form oligomers, although 1 heterotrimer is thought to be able to translocate proteins. Interacts with the ribosome. Interacts with SecDF, and other proteins may be involved. Interacts with SecA.</text>
</comment>
<dbReference type="GO" id="GO:0006605">
    <property type="term" value="P:protein targeting"/>
    <property type="evidence" value="ECO:0007669"/>
    <property type="project" value="UniProtKB-UniRule"/>
</dbReference>
<keyword evidence="3 10" id="KW-0813">Transport</keyword>
<feature type="transmembrane region" description="Helical" evidence="10">
    <location>
        <begin position="258"/>
        <end position="282"/>
    </location>
</feature>
<proteinExistence type="inferred from homology"/>
<feature type="transmembrane region" description="Helical" evidence="10">
    <location>
        <begin position="310"/>
        <end position="333"/>
    </location>
</feature>
<dbReference type="GO" id="GO:0005886">
    <property type="term" value="C:plasma membrane"/>
    <property type="evidence" value="ECO:0007669"/>
    <property type="project" value="UniProtKB-SubCell"/>
</dbReference>
<gene>
    <name evidence="10 12" type="primary">secY</name>
    <name evidence="12" type="ORF">H3C67_02345</name>
</gene>
<keyword evidence="6 10" id="KW-1133">Transmembrane helix</keyword>
<dbReference type="Gene3D" id="1.10.3370.10">
    <property type="entry name" value="SecY subunit domain"/>
    <property type="match status" value="1"/>
</dbReference>
<keyword evidence="7 10" id="KW-0811">Translocation</keyword>
<keyword evidence="4 10" id="KW-0812">Transmembrane</keyword>
<evidence type="ECO:0000256" key="10">
    <source>
        <dbReference type="HAMAP-Rule" id="MF_01465"/>
    </source>
</evidence>
<evidence type="ECO:0000256" key="4">
    <source>
        <dbReference type="ARBA" id="ARBA00022692"/>
    </source>
</evidence>
<evidence type="ECO:0000256" key="11">
    <source>
        <dbReference type="RuleBase" id="RU004349"/>
    </source>
</evidence>
<feature type="transmembrane region" description="Helical" evidence="10">
    <location>
        <begin position="215"/>
        <end position="238"/>
    </location>
</feature>
<dbReference type="Pfam" id="PF00344">
    <property type="entry name" value="SecY"/>
    <property type="match status" value="1"/>
</dbReference>
<evidence type="ECO:0000256" key="9">
    <source>
        <dbReference type="ARBA" id="ARBA00039733"/>
    </source>
</evidence>
<reference evidence="12" key="1">
    <citation type="journal article" date="2022" name="ISME J.">
        <title>A general approach to explore prokaryotic protein glycosylation reveals the unique surface layer modulation of an anammox bacterium.</title>
        <authorList>
            <person name="Pabst M."/>
            <person name="Grouzdev D.S."/>
            <person name="Lawson C.E."/>
            <person name="Kleikamp H.B.C."/>
            <person name="de Ram C."/>
            <person name="Louwen R."/>
            <person name="Lin Y.M."/>
            <person name="Lucker S."/>
            <person name="van Loosdrecht M.C.M."/>
            <person name="Laureni M."/>
        </authorList>
    </citation>
    <scope>NUCLEOTIDE SEQUENCE</scope>
    <source>
        <strain evidence="12">BROCD043</strain>
    </source>
</reference>